<gene>
    <name evidence="2" type="ORF">Enr13x_68830</name>
</gene>
<evidence type="ECO:0000256" key="1">
    <source>
        <dbReference type="SAM" id="Phobius"/>
    </source>
</evidence>
<evidence type="ECO:0008006" key="4">
    <source>
        <dbReference type="Google" id="ProtNLM"/>
    </source>
</evidence>
<proteinExistence type="predicted"/>
<dbReference type="EMBL" id="CP037423">
    <property type="protein sequence ID" value="QDV46974.1"/>
    <property type="molecule type" value="Genomic_DNA"/>
</dbReference>
<reference evidence="2 3" key="1">
    <citation type="submission" date="2019-03" db="EMBL/GenBank/DDBJ databases">
        <title>Deep-cultivation of Planctomycetes and their phenomic and genomic characterization uncovers novel biology.</title>
        <authorList>
            <person name="Wiegand S."/>
            <person name="Jogler M."/>
            <person name="Boedeker C."/>
            <person name="Pinto D."/>
            <person name="Vollmers J."/>
            <person name="Rivas-Marin E."/>
            <person name="Kohn T."/>
            <person name="Peeters S.H."/>
            <person name="Heuer A."/>
            <person name="Rast P."/>
            <person name="Oberbeckmann S."/>
            <person name="Bunk B."/>
            <person name="Jeske O."/>
            <person name="Meyerdierks A."/>
            <person name="Storesund J.E."/>
            <person name="Kallscheuer N."/>
            <person name="Luecker S."/>
            <person name="Lage O.M."/>
            <person name="Pohl T."/>
            <person name="Merkel B.J."/>
            <person name="Hornburger P."/>
            <person name="Mueller R.-W."/>
            <person name="Bruemmer F."/>
            <person name="Labrenz M."/>
            <person name="Spormann A.M."/>
            <person name="Op den Camp H."/>
            <person name="Overmann J."/>
            <person name="Amann R."/>
            <person name="Jetten M.S.M."/>
            <person name="Mascher T."/>
            <person name="Medema M.H."/>
            <person name="Devos D.P."/>
            <person name="Kaster A.-K."/>
            <person name="Ovreas L."/>
            <person name="Rohde M."/>
            <person name="Galperin M.Y."/>
            <person name="Jogler C."/>
        </authorList>
    </citation>
    <scope>NUCLEOTIDE SEQUENCE [LARGE SCALE GENOMIC DNA]</scope>
    <source>
        <strain evidence="2 3">Enr13</strain>
    </source>
</reference>
<keyword evidence="1" id="KW-0472">Membrane</keyword>
<dbReference type="KEGG" id="snep:Enr13x_68830"/>
<dbReference type="AlphaFoldDB" id="A0A518I1R5"/>
<name>A0A518I1R5_9BACT</name>
<sequence>MTMHHDGKRGRPFRDDHAAIERQIAALGGSILPGRRHRDQLLEHTSDSAGRARTQLRTARVTIVLSLLLVVVSPLISALTRVQAPSPQTADQTNAAALRHAEANRMSFDWALVDLFRQFRESKRPAR</sequence>
<dbReference type="Proteomes" id="UP000319004">
    <property type="component" value="Chromosome"/>
</dbReference>
<keyword evidence="1" id="KW-1133">Transmembrane helix</keyword>
<evidence type="ECO:0000313" key="2">
    <source>
        <dbReference type="EMBL" id="QDV46974.1"/>
    </source>
</evidence>
<feature type="transmembrane region" description="Helical" evidence="1">
    <location>
        <begin position="61"/>
        <end position="79"/>
    </location>
</feature>
<accession>A0A518I1R5</accession>
<protein>
    <recommendedName>
        <fullName evidence="4">Transmembrane protein</fullName>
    </recommendedName>
</protein>
<evidence type="ECO:0000313" key="3">
    <source>
        <dbReference type="Proteomes" id="UP000319004"/>
    </source>
</evidence>
<dbReference type="OrthoDB" id="274112at2"/>
<dbReference type="RefSeq" id="WP_145391084.1">
    <property type="nucleotide sequence ID" value="NZ_CP037423.1"/>
</dbReference>
<keyword evidence="1" id="KW-0812">Transmembrane</keyword>
<keyword evidence="3" id="KW-1185">Reference proteome</keyword>
<organism evidence="2 3">
    <name type="scientific">Stieleria neptunia</name>
    <dbReference type="NCBI Taxonomy" id="2527979"/>
    <lineage>
        <taxon>Bacteria</taxon>
        <taxon>Pseudomonadati</taxon>
        <taxon>Planctomycetota</taxon>
        <taxon>Planctomycetia</taxon>
        <taxon>Pirellulales</taxon>
        <taxon>Pirellulaceae</taxon>
        <taxon>Stieleria</taxon>
    </lineage>
</organism>